<organism evidence="3">
    <name type="scientific">uncultured Chthoniobacterales bacterium</name>
    <dbReference type="NCBI Taxonomy" id="1836801"/>
    <lineage>
        <taxon>Bacteria</taxon>
        <taxon>Pseudomonadati</taxon>
        <taxon>Verrucomicrobiota</taxon>
        <taxon>Spartobacteria</taxon>
        <taxon>Chthoniobacterales</taxon>
        <taxon>environmental samples</taxon>
    </lineage>
</organism>
<evidence type="ECO:0000256" key="2">
    <source>
        <dbReference type="SAM" id="Phobius"/>
    </source>
</evidence>
<keyword evidence="2" id="KW-0472">Membrane</keyword>
<keyword evidence="2" id="KW-0812">Transmembrane</keyword>
<reference evidence="3" key="1">
    <citation type="submission" date="2020-02" db="EMBL/GenBank/DDBJ databases">
        <authorList>
            <person name="Meier V. D."/>
        </authorList>
    </citation>
    <scope>NUCLEOTIDE SEQUENCE</scope>
    <source>
        <strain evidence="3">AVDCRST_MAG42</strain>
    </source>
</reference>
<proteinExistence type="predicted"/>
<gene>
    <name evidence="3" type="ORF">AVDCRST_MAG42-511</name>
</gene>
<dbReference type="AlphaFoldDB" id="A0A6J4HF64"/>
<feature type="region of interest" description="Disordered" evidence="1">
    <location>
        <begin position="41"/>
        <end position="60"/>
    </location>
</feature>
<evidence type="ECO:0000256" key="1">
    <source>
        <dbReference type="SAM" id="MobiDB-lite"/>
    </source>
</evidence>
<keyword evidence="2" id="KW-1133">Transmembrane helix</keyword>
<accession>A0A6J4HF64</accession>
<feature type="transmembrane region" description="Helical" evidence="2">
    <location>
        <begin position="17"/>
        <end position="39"/>
    </location>
</feature>
<sequence>MHKDPPPSLLERPFQVIVVYGVITGFVAGVIVFGAWTLVSGPRDYTPKAQYPTSISDRER</sequence>
<protein>
    <submittedName>
        <fullName evidence="3">Uncharacterized protein</fullName>
    </submittedName>
</protein>
<evidence type="ECO:0000313" key="3">
    <source>
        <dbReference type="EMBL" id="CAA9219863.1"/>
    </source>
</evidence>
<name>A0A6J4HF64_9BACT</name>
<dbReference type="EMBL" id="CADCTA010000036">
    <property type="protein sequence ID" value="CAA9219863.1"/>
    <property type="molecule type" value="Genomic_DNA"/>
</dbReference>
<feature type="compositionally biased region" description="Polar residues" evidence="1">
    <location>
        <begin position="51"/>
        <end position="60"/>
    </location>
</feature>